<gene>
    <name evidence="2" type="ORF">ENJ65_06700</name>
</gene>
<dbReference type="Proteomes" id="UP000885832">
    <property type="component" value="Unassembled WGS sequence"/>
</dbReference>
<proteinExistence type="predicted"/>
<dbReference type="InterPro" id="IPR018642">
    <property type="entry name" value="DUF2066"/>
</dbReference>
<dbReference type="AlphaFoldDB" id="A0A832N5V1"/>
<reference evidence="2" key="1">
    <citation type="journal article" date="2020" name="mSystems">
        <title>Genome- and Community-Level Interaction Insights into Carbon Utilization and Element Cycling Functions of Hydrothermarchaeota in Hydrothermal Sediment.</title>
        <authorList>
            <person name="Zhou Z."/>
            <person name="Liu Y."/>
            <person name="Xu W."/>
            <person name="Pan J."/>
            <person name="Luo Z.H."/>
            <person name="Li M."/>
        </authorList>
    </citation>
    <scope>NUCLEOTIDE SEQUENCE [LARGE SCALE GENOMIC DNA]</scope>
    <source>
        <strain evidence="2">HyVt-505</strain>
    </source>
</reference>
<evidence type="ECO:0000313" key="2">
    <source>
        <dbReference type="EMBL" id="HHJ81307.1"/>
    </source>
</evidence>
<sequence length="265" mass="29564">MQKRGVPSRWPVYDRQDRQNLTFADIRGGFHEQLEKASRRYGRGPVLSASLSWSGKLWQSSWTLVHNQTEYRWSHKGSDYNDLIKTAINQVVDKMGEIYAVRELAPGETAHRIYLNVSHIDSIVQYKRVTDYLNTMPAVRQVGIVKVDAMQVRYVLALRSSEQDFVSLLKNDGELIQEKNTGNDGTNGSVVPVIDEPLDLEALQAQQKQQAALAVPPGAKPASVKDKTAPQLVQPAAESASGQNKRQQTASSAAGKPVYYFRLAK</sequence>
<dbReference type="EMBL" id="DRNF01000422">
    <property type="protein sequence ID" value="HHJ81307.1"/>
    <property type="molecule type" value="Genomic_DNA"/>
</dbReference>
<protein>
    <submittedName>
        <fullName evidence="2">DUF2066 domain-containing protein</fullName>
    </submittedName>
</protein>
<feature type="compositionally biased region" description="Polar residues" evidence="1">
    <location>
        <begin position="240"/>
        <end position="252"/>
    </location>
</feature>
<dbReference type="Pfam" id="PF09839">
    <property type="entry name" value="DUF2066"/>
    <property type="match status" value="1"/>
</dbReference>
<comment type="caution">
    <text evidence="2">The sequence shown here is derived from an EMBL/GenBank/DDBJ whole genome shotgun (WGS) entry which is preliminary data.</text>
</comment>
<accession>A0A832N5V1</accession>
<organism evidence="2">
    <name type="scientific">Candidatus Tenderia electrophaga</name>
    <dbReference type="NCBI Taxonomy" id="1748243"/>
    <lineage>
        <taxon>Bacteria</taxon>
        <taxon>Pseudomonadati</taxon>
        <taxon>Pseudomonadota</taxon>
        <taxon>Gammaproteobacteria</taxon>
        <taxon>Candidatus Tenderiales</taxon>
        <taxon>Candidatus Tenderiaceae</taxon>
        <taxon>Candidatus Tenderia</taxon>
    </lineage>
</organism>
<evidence type="ECO:0000256" key="1">
    <source>
        <dbReference type="SAM" id="MobiDB-lite"/>
    </source>
</evidence>
<feature type="region of interest" description="Disordered" evidence="1">
    <location>
        <begin position="216"/>
        <end position="253"/>
    </location>
</feature>
<name>A0A832N5V1_9GAMM</name>